<evidence type="ECO:0000259" key="7">
    <source>
        <dbReference type="PROSITE" id="PS50144"/>
    </source>
</evidence>
<evidence type="ECO:0000313" key="8">
    <source>
        <dbReference type="EMBL" id="CAF1474887.1"/>
    </source>
</evidence>
<keyword evidence="4 5" id="KW-0175">Coiled coil</keyword>
<evidence type="ECO:0000313" key="10">
    <source>
        <dbReference type="Proteomes" id="UP000677228"/>
    </source>
</evidence>
<dbReference type="SUPFAM" id="SSF49599">
    <property type="entry name" value="TRAF domain-like"/>
    <property type="match status" value="1"/>
</dbReference>
<feature type="non-terminal residue" evidence="8">
    <location>
        <position position="1"/>
    </location>
</feature>
<dbReference type="InterPro" id="IPR002083">
    <property type="entry name" value="MATH/TRAF_dom"/>
</dbReference>
<evidence type="ECO:0000256" key="5">
    <source>
        <dbReference type="SAM" id="Coils"/>
    </source>
</evidence>
<organism evidence="8 10">
    <name type="scientific">Didymodactylos carnosus</name>
    <dbReference type="NCBI Taxonomy" id="1234261"/>
    <lineage>
        <taxon>Eukaryota</taxon>
        <taxon>Metazoa</taxon>
        <taxon>Spiralia</taxon>
        <taxon>Gnathifera</taxon>
        <taxon>Rotifera</taxon>
        <taxon>Eurotatoria</taxon>
        <taxon>Bdelloidea</taxon>
        <taxon>Philodinida</taxon>
        <taxon>Philodinidae</taxon>
        <taxon>Didymodactylos</taxon>
    </lineage>
</organism>
<dbReference type="PANTHER" id="PTHR10131:SF138">
    <property type="entry name" value="RE66324P"/>
    <property type="match status" value="1"/>
</dbReference>
<gene>
    <name evidence="8" type="ORF">OVA965_LOCUS35812</name>
    <name evidence="9" type="ORF">TMI583_LOCUS36793</name>
</gene>
<evidence type="ECO:0000313" key="9">
    <source>
        <dbReference type="EMBL" id="CAF4266246.1"/>
    </source>
</evidence>
<protein>
    <recommendedName>
        <fullName evidence="7">MATH domain-containing protein</fullName>
    </recommendedName>
</protein>
<dbReference type="EMBL" id="CAJOBA010053571">
    <property type="protein sequence ID" value="CAF4266246.1"/>
    <property type="molecule type" value="Genomic_DNA"/>
</dbReference>
<dbReference type="GO" id="GO:0043122">
    <property type="term" value="P:regulation of canonical NF-kappaB signal transduction"/>
    <property type="evidence" value="ECO:0007669"/>
    <property type="project" value="TreeGrafter"/>
</dbReference>
<dbReference type="SMART" id="SM00061">
    <property type="entry name" value="MATH"/>
    <property type="match status" value="1"/>
</dbReference>
<dbReference type="Proteomes" id="UP000682733">
    <property type="component" value="Unassembled WGS sequence"/>
</dbReference>
<dbReference type="GO" id="GO:0009898">
    <property type="term" value="C:cytoplasmic side of plasma membrane"/>
    <property type="evidence" value="ECO:0007669"/>
    <property type="project" value="TreeGrafter"/>
</dbReference>
<dbReference type="FunFam" id="2.60.210.10:FF:000001">
    <property type="entry name" value="TNF receptor-associated factor"/>
    <property type="match status" value="1"/>
</dbReference>
<feature type="region of interest" description="Disordered" evidence="6">
    <location>
        <begin position="370"/>
        <end position="409"/>
    </location>
</feature>
<evidence type="ECO:0000256" key="6">
    <source>
        <dbReference type="SAM" id="MobiDB-lite"/>
    </source>
</evidence>
<dbReference type="GO" id="GO:0006915">
    <property type="term" value="P:apoptotic process"/>
    <property type="evidence" value="ECO:0007669"/>
    <property type="project" value="UniProtKB-KW"/>
</dbReference>
<proteinExistence type="predicted"/>
<sequence length="409" mass="46712">VEKSLMGEHYLSELHQRILMTLIRQLVVLIHSGPLTIPSFSSDENRSHLLVTTDHNYIRTTVDYDRAMKDEPFGYAPLIIPANTIQSSISSATINDISSQLQQYYEQLTVVTRGIPSLSDDTIRLSSESLRHQHLAQSCQNQTNQIKESFAETETDINVIKLNREILQQEISSMKQKIDDSQSLAYDGTLTWKTSNVSDKMADAQSERQTSIYSPPFYSSPTGYKMRARLYLQGDGNARRTHMSLFFVIMRGKYDAILKWPFSFKVTFCLYDQSGQQQHIVDSFRPDIKSNSFQRPRSEMNIASGIPKFFPLPMIEQVDNNYIKDDTMYIKVIVDFGDISKIILPYILNLNPGLPTYVQRQMIKQEIEKRQAQQPLSFPVDTSMPVQGVNRLIPPSNDNDNSGDNNMTA</sequence>
<dbReference type="Pfam" id="PF21355">
    <property type="entry name" value="TRAF-mep_MATH"/>
    <property type="match status" value="1"/>
</dbReference>
<evidence type="ECO:0000256" key="2">
    <source>
        <dbReference type="ARBA" id="ARBA00022703"/>
    </source>
</evidence>
<evidence type="ECO:0000256" key="1">
    <source>
        <dbReference type="ARBA" id="ARBA00022499"/>
    </source>
</evidence>
<dbReference type="EMBL" id="CAJNOK010031668">
    <property type="protein sequence ID" value="CAF1474887.1"/>
    <property type="molecule type" value="Genomic_DNA"/>
</dbReference>
<evidence type="ECO:0000256" key="4">
    <source>
        <dbReference type="ARBA" id="ARBA00023054"/>
    </source>
</evidence>
<dbReference type="AlphaFoldDB" id="A0A8S2FIH2"/>
<dbReference type="GO" id="GO:0005164">
    <property type="term" value="F:tumor necrosis factor receptor binding"/>
    <property type="evidence" value="ECO:0007669"/>
    <property type="project" value="TreeGrafter"/>
</dbReference>
<reference evidence="8" key="1">
    <citation type="submission" date="2021-02" db="EMBL/GenBank/DDBJ databases">
        <authorList>
            <person name="Nowell W R."/>
        </authorList>
    </citation>
    <scope>NUCLEOTIDE SEQUENCE</scope>
</reference>
<dbReference type="PANTHER" id="PTHR10131">
    <property type="entry name" value="TNF RECEPTOR ASSOCIATED FACTOR"/>
    <property type="match status" value="1"/>
</dbReference>
<dbReference type="Gene3D" id="2.60.210.10">
    <property type="entry name" value="Apoptosis, Tumor Necrosis Factor Receptor Associated Protein 2, Chain A"/>
    <property type="match status" value="1"/>
</dbReference>
<accession>A0A8S2FIH2</accession>
<dbReference type="PROSITE" id="PS50144">
    <property type="entry name" value="MATH"/>
    <property type="match status" value="1"/>
</dbReference>
<dbReference type="InterPro" id="IPR008974">
    <property type="entry name" value="TRAF-like"/>
</dbReference>
<dbReference type="Proteomes" id="UP000677228">
    <property type="component" value="Unassembled WGS sequence"/>
</dbReference>
<name>A0A8S2FIH2_9BILA</name>
<dbReference type="CDD" id="cd00270">
    <property type="entry name" value="MATH_TRAF_C"/>
    <property type="match status" value="1"/>
</dbReference>
<feature type="domain" description="MATH" evidence="7">
    <location>
        <begin position="187"/>
        <end position="334"/>
    </location>
</feature>
<keyword evidence="3" id="KW-0832">Ubl conjugation</keyword>
<feature type="compositionally biased region" description="Low complexity" evidence="6">
    <location>
        <begin position="396"/>
        <end position="409"/>
    </location>
</feature>
<feature type="coiled-coil region" evidence="5">
    <location>
        <begin position="157"/>
        <end position="184"/>
    </location>
</feature>
<dbReference type="InterPro" id="IPR049342">
    <property type="entry name" value="TRAF1-6_MATH_dom"/>
</dbReference>
<keyword evidence="1" id="KW-1017">Isopeptide bond</keyword>
<evidence type="ECO:0000256" key="3">
    <source>
        <dbReference type="ARBA" id="ARBA00022843"/>
    </source>
</evidence>
<keyword evidence="2" id="KW-0053">Apoptosis</keyword>
<comment type="caution">
    <text evidence="8">The sequence shown here is derived from an EMBL/GenBank/DDBJ whole genome shotgun (WGS) entry which is preliminary data.</text>
</comment>